<dbReference type="SUPFAM" id="SSF56801">
    <property type="entry name" value="Acetyl-CoA synthetase-like"/>
    <property type="match status" value="1"/>
</dbReference>
<sequence>LSPTDTVLHKTPFGFDVSVWEFFWPLMFGARLAVAGPGEHRDPARLVAQIRRHGVTTLHFVPSMLQAFLAHEGIEACSSLSRIVCSGEALPAAAQQQVFERLPQARLYNLYGPTEAAIDVTHWTCRDDGQSQVAIGRPIANTRAVVLDAQLQRVAQGVAGELYLGGIGLARGYLNRPGLTADRFVADPLGTAGERLYRTGDLVRWRADGQLEYLGRIDHQVKLRGLRIELGEIEAQLLAQPGIQHAVVVAREQRLVAYVACATEQFDDAGLKQA</sequence>
<feature type="non-terminal residue" evidence="2">
    <location>
        <position position="1"/>
    </location>
</feature>
<dbReference type="Pfam" id="PF00501">
    <property type="entry name" value="AMP-binding"/>
    <property type="match status" value="1"/>
</dbReference>
<name>A0ABW7FZV8_9BURK</name>
<dbReference type="InterPro" id="IPR045851">
    <property type="entry name" value="AMP-bd_C_sf"/>
</dbReference>
<dbReference type="Proteomes" id="UP001606099">
    <property type="component" value="Unassembled WGS sequence"/>
</dbReference>
<reference evidence="2 3" key="1">
    <citation type="submission" date="2024-08" db="EMBL/GenBank/DDBJ databases">
        <authorList>
            <person name="Lu H."/>
        </authorList>
    </citation>
    <scope>NUCLEOTIDE SEQUENCE [LARGE SCALE GENOMIC DNA]</scope>
    <source>
        <strain evidence="2 3">BYS180W</strain>
    </source>
</reference>
<comment type="caution">
    <text evidence="2">The sequence shown here is derived from an EMBL/GenBank/DDBJ whole genome shotgun (WGS) entry which is preliminary data.</text>
</comment>
<proteinExistence type="predicted"/>
<dbReference type="RefSeq" id="WP_394463455.1">
    <property type="nucleotide sequence ID" value="NZ_JBIGHZ010000017.1"/>
</dbReference>
<feature type="domain" description="AMP-dependent synthetase/ligase" evidence="1">
    <location>
        <begin position="2"/>
        <end position="174"/>
    </location>
</feature>
<dbReference type="Gene3D" id="3.30.300.30">
    <property type="match status" value="1"/>
</dbReference>
<protein>
    <submittedName>
        <fullName evidence="2">Amino acid adenylation domain-containing protein</fullName>
    </submittedName>
</protein>
<dbReference type="InterPro" id="IPR000873">
    <property type="entry name" value="AMP-dep_synth/lig_dom"/>
</dbReference>
<feature type="non-terminal residue" evidence="2">
    <location>
        <position position="274"/>
    </location>
</feature>
<evidence type="ECO:0000259" key="1">
    <source>
        <dbReference type="Pfam" id="PF00501"/>
    </source>
</evidence>
<accession>A0ABW7FZV8</accession>
<dbReference type="Gene3D" id="2.30.38.10">
    <property type="entry name" value="Luciferase, Domain 3"/>
    <property type="match status" value="1"/>
</dbReference>
<evidence type="ECO:0000313" key="2">
    <source>
        <dbReference type="EMBL" id="MFG6449836.1"/>
    </source>
</evidence>
<dbReference type="PANTHER" id="PTHR45527">
    <property type="entry name" value="NONRIBOSOMAL PEPTIDE SYNTHETASE"/>
    <property type="match status" value="1"/>
</dbReference>
<dbReference type="Gene3D" id="3.40.50.980">
    <property type="match status" value="1"/>
</dbReference>
<organism evidence="2 3">
    <name type="scientific">Roseateles rivi</name>
    <dbReference type="NCBI Taxonomy" id="3299028"/>
    <lineage>
        <taxon>Bacteria</taxon>
        <taxon>Pseudomonadati</taxon>
        <taxon>Pseudomonadota</taxon>
        <taxon>Betaproteobacteria</taxon>
        <taxon>Burkholderiales</taxon>
        <taxon>Sphaerotilaceae</taxon>
        <taxon>Roseateles</taxon>
    </lineage>
</organism>
<dbReference type="CDD" id="cd05930">
    <property type="entry name" value="A_NRPS"/>
    <property type="match status" value="1"/>
</dbReference>
<keyword evidence="3" id="KW-1185">Reference proteome</keyword>
<evidence type="ECO:0000313" key="3">
    <source>
        <dbReference type="Proteomes" id="UP001606099"/>
    </source>
</evidence>
<gene>
    <name evidence="2" type="ORF">ACG0Z6_16590</name>
</gene>
<dbReference type="PANTHER" id="PTHR45527:SF1">
    <property type="entry name" value="FATTY ACID SYNTHASE"/>
    <property type="match status" value="1"/>
</dbReference>
<dbReference type="EMBL" id="JBIGHZ010000017">
    <property type="protein sequence ID" value="MFG6449836.1"/>
    <property type="molecule type" value="Genomic_DNA"/>
</dbReference>